<dbReference type="EMBL" id="FWFJ01000026">
    <property type="protein sequence ID" value="SLN57587.1"/>
    <property type="molecule type" value="Genomic_DNA"/>
</dbReference>
<evidence type="ECO:0000313" key="1">
    <source>
        <dbReference type="EMBL" id="SLN57587.1"/>
    </source>
</evidence>
<gene>
    <name evidence="1" type="ORF">ROG8370_02602</name>
</gene>
<accession>A0A1X6ZPT9</accession>
<keyword evidence="2" id="KW-1185">Reference proteome</keyword>
<sequence>MASHPVLTRISAAKALRDAAEEAALRQGDERVVLQTIQAISPRAVGDTVREED</sequence>
<evidence type="ECO:0000313" key="2">
    <source>
        <dbReference type="Proteomes" id="UP000194012"/>
    </source>
</evidence>
<organism evidence="1 2">
    <name type="scientific">Roseovarius gaetbuli</name>
    <dbReference type="NCBI Taxonomy" id="1356575"/>
    <lineage>
        <taxon>Bacteria</taxon>
        <taxon>Pseudomonadati</taxon>
        <taxon>Pseudomonadota</taxon>
        <taxon>Alphaproteobacteria</taxon>
        <taxon>Rhodobacterales</taxon>
        <taxon>Roseobacteraceae</taxon>
        <taxon>Roseovarius</taxon>
    </lineage>
</organism>
<protein>
    <submittedName>
        <fullName evidence="1">Proto-chlorophyllide reductase 57 kD subunit</fullName>
    </submittedName>
</protein>
<name>A0A1X6ZPT9_9RHOB</name>
<dbReference type="Proteomes" id="UP000194012">
    <property type="component" value="Unassembled WGS sequence"/>
</dbReference>
<dbReference type="AlphaFoldDB" id="A0A1X6ZPT9"/>
<reference evidence="2" key="1">
    <citation type="submission" date="2017-03" db="EMBL/GenBank/DDBJ databases">
        <authorList>
            <person name="Rodrigo-Torres L."/>
            <person name="Arahal R.D."/>
            <person name="Lucena T."/>
        </authorList>
    </citation>
    <scope>NUCLEOTIDE SEQUENCE [LARGE SCALE GENOMIC DNA]</scope>
    <source>
        <strain evidence="2">CECT 8370</strain>
    </source>
</reference>
<proteinExistence type="predicted"/>